<keyword evidence="2" id="KW-1185">Reference proteome</keyword>
<gene>
    <name evidence="1" type="ORF">Scep_019317</name>
</gene>
<comment type="caution">
    <text evidence="1">The sequence shown here is derived from an EMBL/GenBank/DDBJ whole genome shotgun (WGS) entry which is preliminary data.</text>
</comment>
<dbReference type="AlphaFoldDB" id="A0AAP0IAZ6"/>
<proteinExistence type="predicted"/>
<reference evidence="1 2" key="1">
    <citation type="submission" date="2024-01" db="EMBL/GenBank/DDBJ databases">
        <title>Genome assemblies of Stephania.</title>
        <authorList>
            <person name="Yang L."/>
        </authorList>
    </citation>
    <scope>NUCLEOTIDE SEQUENCE [LARGE SCALE GENOMIC DNA]</scope>
    <source>
        <strain evidence="1">JXDWG</strain>
        <tissue evidence="1">Leaf</tissue>
    </source>
</reference>
<protein>
    <submittedName>
        <fullName evidence="1">Uncharacterized protein</fullName>
    </submittedName>
</protein>
<accession>A0AAP0IAZ6</accession>
<sequence length="82" mass="9165">MIGDGSNVDISHSELAGIIATTSLAKRCHFDEVSTTDSEENMRESWRFARIGCLVNQCFMVEVRNIKSQLDLELKTSIEGMV</sequence>
<evidence type="ECO:0000313" key="1">
    <source>
        <dbReference type="EMBL" id="KAK9111798.1"/>
    </source>
</evidence>
<organism evidence="1 2">
    <name type="scientific">Stephania cephalantha</name>
    <dbReference type="NCBI Taxonomy" id="152367"/>
    <lineage>
        <taxon>Eukaryota</taxon>
        <taxon>Viridiplantae</taxon>
        <taxon>Streptophyta</taxon>
        <taxon>Embryophyta</taxon>
        <taxon>Tracheophyta</taxon>
        <taxon>Spermatophyta</taxon>
        <taxon>Magnoliopsida</taxon>
        <taxon>Ranunculales</taxon>
        <taxon>Menispermaceae</taxon>
        <taxon>Menispermoideae</taxon>
        <taxon>Cissampelideae</taxon>
        <taxon>Stephania</taxon>
    </lineage>
</organism>
<evidence type="ECO:0000313" key="2">
    <source>
        <dbReference type="Proteomes" id="UP001419268"/>
    </source>
</evidence>
<name>A0AAP0IAZ6_9MAGN</name>
<dbReference type="Proteomes" id="UP001419268">
    <property type="component" value="Unassembled WGS sequence"/>
</dbReference>
<dbReference type="EMBL" id="JBBNAG010000008">
    <property type="protein sequence ID" value="KAK9111798.1"/>
    <property type="molecule type" value="Genomic_DNA"/>
</dbReference>